<organism evidence="1 2">
    <name type="scientific">Streblomastix strix</name>
    <dbReference type="NCBI Taxonomy" id="222440"/>
    <lineage>
        <taxon>Eukaryota</taxon>
        <taxon>Metamonada</taxon>
        <taxon>Preaxostyla</taxon>
        <taxon>Oxymonadida</taxon>
        <taxon>Streblomastigidae</taxon>
        <taxon>Streblomastix</taxon>
    </lineage>
</organism>
<gene>
    <name evidence="1" type="ORF">EZS28_020964</name>
</gene>
<reference evidence="1 2" key="1">
    <citation type="submission" date="2019-03" db="EMBL/GenBank/DDBJ databases">
        <title>Single cell metagenomics reveals metabolic interactions within the superorganism composed of flagellate Streblomastix strix and complex community of Bacteroidetes bacteria on its surface.</title>
        <authorList>
            <person name="Treitli S.C."/>
            <person name="Kolisko M."/>
            <person name="Husnik F."/>
            <person name="Keeling P."/>
            <person name="Hampl V."/>
        </authorList>
    </citation>
    <scope>NUCLEOTIDE SEQUENCE [LARGE SCALE GENOMIC DNA]</scope>
    <source>
        <strain evidence="1">ST1C</strain>
    </source>
</reference>
<dbReference type="EMBL" id="SNRW01006208">
    <property type="protein sequence ID" value="KAA6383509.1"/>
    <property type="molecule type" value="Genomic_DNA"/>
</dbReference>
<name>A0A5J4VMF3_9EUKA</name>
<proteinExistence type="predicted"/>
<comment type="caution">
    <text evidence="1">The sequence shown here is derived from an EMBL/GenBank/DDBJ whole genome shotgun (WGS) entry which is preliminary data.</text>
</comment>
<dbReference type="AlphaFoldDB" id="A0A5J4VMF3"/>
<sequence>TRSSIRGDRGEELFKWILSKRQFTDDATQQVIDGWHSIWSRHRQRIGGFEGIWTNFEKSWEDLTTVIDTETLISNFIAQQISVDATNANSNACRTAVGMLFRIQGFNEERIIGFALMQFMKKHLAATRKEGKEEPIYKLVVLLKRILERADIKQRLNEQQHLRWTISSIMASSTLRLAEIRRALIVMMENNVWKLNTSIRKGDNNGLTVRFRPLSNSKVCPAIWFSNWIGSRREEDRDKSLWWRPMNKKVSSYEYLTKAVHIIMHASGVMKENSVTSICKSPITKSIEKETTIQEIIRAS</sequence>
<evidence type="ECO:0000313" key="2">
    <source>
        <dbReference type="Proteomes" id="UP000324800"/>
    </source>
</evidence>
<protein>
    <submittedName>
        <fullName evidence="1">Uncharacterized protein</fullName>
    </submittedName>
</protein>
<feature type="non-terminal residue" evidence="1">
    <location>
        <position position="1"/>
    </location>
</feature>
<evidence type="ECO:0000313" key="1">
    <source>
        <dbReference type="EMBL" id="KAA6383509.1"/>
    </source>
</evidence>
<accession>A0A5J4VMF3</accession>
<dbReference type="Proteomes" id="UP000324800">
    <property type="component" value="Unassembled WGS sequence"/>
</dbReference>